<dbReference type="AlphaFoldDB" id="A0A0W0EV09"/>
<evidence type="ECO:0000313" key="3">
    <source>
        <dbReference type="Proteomes" id="UP000054988"/>
    </source>
</evidence>
<accession>A0A0W0EV09</accession>
<feature type="transmembrane region" description="Helical" evidence="1">
    <location>
        <begin position="190"/>
        <end position="209"/>
    </location>
</feature>
<proteinExistence type="predicted"/>
<keyword evidence="1" id="KW-0472">Membrane</keyword>
<evidence type="ECO:0000256" key="1">
    <source>
        <dbReference type="SAM" id="Phobius"/>
    </source>
</evidence>
<name>A0A0W0EV09_MONRR</name>
<comment type="caution">
    <text evidence="2">The sequence shown here is derived from an EMBL/GenBank/DDBJ whole genome shotgun (WGS) entry which is preliminary data.</text>
</comment>
<feature type="transmembrane region" description="Helical" evidence="1">
    <location>
        <begin position="124"/>
        <end position="147"/>
    </location>
</feature>
<organism evidence="2 3">
    <name type="scientific">Moniliophthora roreri</name>
    <name type="common">Frosty pod rot fungus</name>
    <name type="synonym">Monilia roreri</name>
    <dbReference type="NCBI Taxonomy" id="221103"/>
    <lineage>
        <taxon>Eukaryota</taxon>
        <taxon>Fungi</taxon>
        <taxon>Dikarya</taxon>
        <taxon>Basidiomycota</taxon>
        <taxon>Agaricomycotina</taxon>
        <taxon>Agaricomycetes</taxon>
        <taxon>Agaricomycetidae</taxon>
        <taxon>Agaricales</taxon>
        <taxon>Marasmiineae</taxon>
        <taxon>Marasmiaceae</taxon>
        <taxon>Moniliophthora</taxon>
    </lineage>
</organism>
<feature type="transmembrane region" description="Helical" evidence="1">
    <location>
        <begin position="51"/>
        <end position="73"/>
    </location>
</feature>
<dbReference type="Proteomes" id="UP000054988">
    <property type="component" value="Unassembled WGS sequence"/>
</dbReference>
<sequence>MTFPNNTKNIKLYANEHGDPDLDDSTTFDSQEDAEWVTTLDKGGPMSFRSLLLSLTTATITLTAAAVGANPYYSNLNTTIPIFVGLHHAFVAAIFMDKIQIFEVGRITCKSPVLPCAGLRNRRVVLTMLVTMHLLALGSLGVSVMTFGRYHSGVDGVKRNLCWRKLEDKGNVLNFLFFDCWDDYSVLVQAWLHLMQAIILGAIFGSKVVELRRK</sequence>
<dbReference type="EMBL" id="LATX01002515">
    <property type="protein sequence ID" value="KTB27894.1"/>
    <property type="molecule type" value="Genomic_DNA"/>
</dbReference>
<keyword evidence="1" id="KW-0812">Transmembrane</keyword>
<reference evidence="2 3" key="1">
    <citation type="submission" date="2015-12" db="EMBL/GenBank/DDBJ databases">
        <title>Draft genome sequence of Moniliophthora roreri, the causal agent of frosty pod rot of cacao.</title>
        <authorList>
            <person name="Aime M.C."/>
            <person name="Diaz-Valderrama J.R."/>
            <person name="Kijpornyongpan T."/>
            <person name="Phillips-Mora W."/>
        </authorList>
    </citation>
    <scope>NUCLEOTIDE SEQUENCE [LARGE SCALE GENOMIC DNA]</scope>
    <source>
        <strain evidence="2 3">MCA 2952</strain>
    </source>
</reference>
<evidence type="ECO:0000313" key="2">
    <source>
        <dbReference type="EMBL" id="KTB27894.1"/>
    </source>
</evidence>
<gene>
    <name evidence="2" type="ORF">WG66_19533</name>
</gene>
<protein>
    <submittedName>
        <fullName evidence="2">Uncharacterized protein</fullName>
    </submittedName>
</protein>
<feature type="transmembrane region" description="Helical" evidence="1">
    <location>
        <begin position="79"/>
        <end position="96"/>
    </location>
</feature>
<keyword evidence="1" id="KW-1133">Transmembrane helix</keyword>